<evidence type="ECO:0000256" key="1">
    <source>
        <dbReference type="ARBA" id="ARBA00004613"/>
    </source>
</evidence>
<dbReference type="GO" id="GO:0005975">
    <property type="term" value="P:carbohydrate metabolic process"/>
    <property type="evidence" value="ECO:0007669"/>
    <property type="project" value="InterPro"/>
</dbReference>
<dbReference type="InterPro" id="IPR011330">
    <property type="entry name" value="Glyco_hydro/deAcase_b/a-brl"/>
</dbReference>
<comment type="subcellular location">
    <subcellularLocation>
        <location evidence="1">Secreted</location>
    </subcellularLocation>
</comment>
<dbReference type="PROSITE" id="PS51677">
    <property type="entry name" value="NODB"/>
    <property type="match status" value="1"/>
</dbReference>
<keyword evidence="2 3" id="KW-0732">Signal</keyword>
<reference evidence="5" key="1">
    <citation type="submission" date="2020-10" db="EMBL/GenBank/DDBJ databases">
        <authorList>
            <person name="Gilroy R."/>
        </authorList>
    </citation>
    <scope>NUCLEOTIDE SEQUENCE</scope>
    <source>
        <strain evidence="5">ChiBcec16-1751</strain>
    </source>
</reference>
<dbReference type="AlphaFoldDB" id="A0A9D1FA34"/>
<evidence type="ECO:0000256" key="2">
    <source>
        <dbReference type="ARBA" id="ARBA00022729"/>
    </source>
</evidence>
<name>A0A9D1FA34_9FIRM</name>
<evidence type="ECO:0000256" key="3">
    <source>
        <dbReference type="SAM" id="SignalP"/>
    </source>
</evidence>
<protein>
    <submittedName>
        <fullName evidence="5">Polysaccharide deacetylase family protein</fullName>
    </submittedName>
</protein>
<dbReference type="EMBL" id="DVJJ01000110">
    <property type="protein sequence ID" value="HIS65144.1"/>
    <property type="molecule type" value="Genomic_DNA"/>
</dbReference>
<evidence type="ECO:0000259" key="4">
    <source>
        <dbReference type="PROSITE" id="PS51677"/>
    </source>
</evidence>
<reference evidence="5" key="2">
    <citation type="journal article" date="2021" name="PeerJ">
        <title>Extensive microbial diversity within the chicken gut microbiome revealed by metagenomics and culture.</title>
        <authorList>
            <person name="Gilroy R."/>
            <person name="Ravi A."/>
            <person name="Getino M."/>
            <person name="Pursley I."/>
            <person name="Horton D.L."/>
            <person name="Alikhan N.F."/>
            <person name="Baker D."/>
            <person name="Gharbi K."/>
            <person name="Hall N."/>
            <person name="Watson M."/>
            <person name="Adriaenssens E.M."/>
            <person name="Foster-Nyarko E."/>
            <person name="Jarju S."/>
            <person name="Secka A."/>
            <person name="Antonio M."/>
            <person name="Oren A."/>
            <person name="Chaudhuri R.R."/>
            <person name="La Ragione R."/>
            <person name="Hildebrand F."/>
            <person name="Pallen M.J."/>
        </authorList>
    </citation>
    <scope>NUCLEOTIDE SEQUENCE</scope>
    <source>
        <strain evidence="5">ChiBcec16-1751</strain>
    </source>
</reference>
<evidence type="ECO:0000313" key="6">
    <source>
        <dbReference type="Proteomes" id="UP000886741"/>
    </source>
</evidence>
<evidence type="ECO:0000313" key="5">
    <source>
        <dbReference type="EMBL" id="HIS65144.1"/>
    </source>
</evidence>
<dbReference type="Proteomes" id="UP000886741">
    <property type="component" value="Unassembled WGS sequence"/>
</dbReference>
<proteinExistence type="predicted"/>
<sequence length="611" mass="67884">MQPKRWFLMFCATAAALVLALMAFNYVTDPFGAFGDRFFQWFSYDETNNPRVAKVSYLQQHHEEYDSYVIGCSSSSSLPTEALNELYDASFYNMIMYGADMADCEKIANYLLDNYQVENLVLNIEISDGASYNTESDPLTYGLHHLEDPDLPALTYYTRYLLANPRYGYAKLQSLETDTILPQSFDVFDEKTGTYDKRVRDVEPIGNLETYLAAYSDFTTLDQSGTVGLYQTENCMKSVAAIRDACAAKGVNFVVMTAPIYGAYFNKYQPGSVENFYTQLAQVTPYWDFSCSSLSWEPRYFYDATHFRNCVGEMMVARMAGDDSVWMPDDFGVYVTADNVSDHLAGSLTAQPMDAAENSAQVPILMYHHIVEEDDGSGSVTVDQFRAQMDALLDAGYTTVSLQELADYVNHGGDLPEKPVAITFDDGYASNYELAYPILRERNMKATIFVIGVSVGKDTYKDTDHAMTPHFSYEQAAEMVSSGLISVQSHTYDMHQWAPYESGDQVRENILPLAGESETDYVAALTEDFTTSRDLLEAATGEPVTALAFPTGLYTTLTSAVLRDLGVEVTLSTNPGVNTVVRGLPQSLCAMLRIGVNSETTVDALLASLQP</sequence>
<comment type="caution">
    <text evidence="5">The sequence shown here is derived from an EMBL/GenBank/DDBJ whole genome shotgun (WGS) entry which is preliminary data.</text>
</comment>
<dbReference type="GO" id="GO:0005576">
    <property type="term" value="C:extracellular region"/>
    <property type="evidence" value="ECO:0007669"/>
    <property type="project" value="UniProtKB-SubCell"/>
</dbReference>
<dbReference type="GO" id="GO:0016810">
    <property type="term" value="F:hydrolase activity, acting on carbon-nitrogen (but not peptide) bonds"/>
    <property type="evidence" value="ECO:0007669"/>
    <property type="project" value="InterPro"/>
</dbReference>
<dbReference type="Pfam" id="PF01522">
    <property type="entry name" value="Polysacc_deac_1"/>
    <property type="match status" value="1"/>
</dbReference>
<feature type="domain" description="NodB homology" evidence="4">
    <location>
        <begin position="418"/>
        <end position="611"/>
    </location>
</feature>
<feature type="chain" id="PRO_5038394780" evidence="3">
    <location>
        <begin position="24"/>
        <end position="611"/>
    </location>
</feature>
<dbReference type="InterPro" id="IPR002509">
    <property type="entry name" value="NODB_dom"/>
</dbReference>
<accession>A0A9D1FA34</accession>
<organism evidence="5 6">
    <name type="scientific">Candidatus Avoscillospira avistercoris</name>
    <dbReference type="NCBI Taxonomy" id="2840707"/>
    <lineage>
        <taxon>Bacteria</taxon>
        <taxon>Bacillati</taxon>
        <taxon>Bacillota</taxon>
        <taxon>Clostridia</taxon>
        <taxon>Eubacteriales</taxon>
        <taxon>Oscillospiraceae</taxon>
        <taxon>Oscillospiraceae incertae sedis</taxon>
        <taxon>Candidatus Avoscillospira</taxon>
    </lineage>
</organism>
<gene>
    <name evidence="5" type="ORF">IAA83_07230</name>
</gene>
<dbReference type="PANTHER" id="PTHR34216:SF3">
    <property type="entry name" value="POLY-BETA-1,6-N-ACETYL-D-GLUCOSAMINE N-DEACETYLASE"/>
    <property type="match status" value="1"/>
</dbReference>
<dbReference type="InterPro" id="IPR051398">
    <property type="entry name" value="Polysacch_Deacetylase"/>
</dbReference>
<feature type="signal peptide" evidence="3">
    <location>
        <begin position="1"/>
        <end position="23"/>
    </location>
</feature>
<dbReference type="SUPFAM" id="SSF88713">
    <property type="entry name" value="Glycoside hydrolase/deacetylase"/>
    <property type="match status" value="1"/>
</dbReference>
<dbReference type="PANTHER" id="PTHR34216">
    <property type="match status" value="1"/>
</dbReference>
<dbReference type="Gene3D" id="3.20.20.370">
    <property type="entry name" value="Glycoside hydrolase/deacetylase"/>
    <property type="match status" value="1"/>
</dbReference>